<evidence type="ECO:0000256" key="10">
    <source>
        <dbReference type="PIRNR" id="PIRNR036852"/>
    </source>
</evidence>
<accession>A0A0B1PB27</accession>
<name>A0A0B1PB27_UNCNE</name>
<dbReference type="Pfam" id="PF00075">
    <property type="entry name" value="RNase_H"/>
    <property type="match status" value="1"/>
</dbReference>
<feature type="region of interest" description="Disordered" evidence="11">
    <location>
        <begin position="1"/>
        <end position="21"/>
    </location>
</feature>
<dbReference type="Gene3D" id="3.40.970.10">
    <property type="entry name" value="Ribonuclease H1, N-terminal domain"/>
    <property type="match status" value="2"/>
</dbReference>
<keyword evidence="5 10" id="KW-0540">Nuclease</keyword>
<feature type="region of interest" description="Disordered" evidence="11">
    <location>
        <begin position="164"/>
        <end position="189"/>
    </location>
</feature>
<dbReference type="Proteomes" id="UP000030854">
    <property type="component" value="Unassembled WGS sequence"/>
</dbReference>
<dbReference type="STRING" id="52586.A0A0B1PB27"/>
<dbReference type="SUPFAM" id="SSF53098">
    <property type="entry name" value="Ribonuclease H-like"/>
    <property type="match status" value="1"/>
</dbReference>
<dbReference type="PROSITE" id="PS50879">
    <property type="entry name" value="RNASE_H_1"/>
    <property type="match status" value="1"/>
</dbReference>
<dbReference type="InterPro" id="IPR050092">
    <property type="entry name" value="RNase_H"/>
</dbReference>
<dbReference type="FunFam" id="3.30.420.10:FF:000090">
    <property type="entry name" value="Ribonuclease H"/>
    <property type="match status" value="1"/>
</dbReference>
<dbReference type="EMBL" id="JNVN01000388">
    <property type="protein sequence ID" value="KHJ35453.1"/>
    <property type="molecule type" value="Genomic_DNA"/>
</dbReference>
<dbReference type="InterPro" id="IPR037056">
    <property type="entry name" value="RNase_H1_N_sf"/>
</dbReference>
<comment type="function">
    <text evidence="10">Endonuclease that specifically degrades the RNA of RNA-DNA hybrids.</text>
</comment>
<organism evidence="13 14">
    <name type="scientific">Uncinula necator</name>
    <name type="common">Grape powdery mildew</name>
    <dbReference type="NCBI Taxonomy" id="52586"/>
    <lineage>
        <taxon>Eukaryota</taxon>
        <taxon>Fungi</taxon>
        <taxon>Dikarya</taxon>
        <taxon>Ascomycota</taxon>
        <taxon>Pezizomycotina</taxon>
        <taxon>Leotiomycetes</taxon>
        <taxon>Erysiphales</taxon>
        <taxon>Erysiphaceae</taxon>
        <taxon>Erysiphe</taxon>
    </lineage>
</organism>
<proteinExistence type="inferred from homology"/>
<dbReference type="InterPro" id="IPR011320">
    <property type="entry name" value="RNase_H1_N"/>
</dbReference>
<gene>
    <name evidence="13" type="ORF">EV44_g2341</name>
</gene>
<feature type="domain" description="RNase H type-1" evidence="12">
    <location>
        <begin position="193"/>
        <end position="343"/>
    </location>
</feature>
<sequence length="346" mass="39326">MSTNSTSLSTGSKKRRQSNEARPAKFYAVRVGVRPGIYRTWKECYEQIDGFKGARYKAFLNYNDAQDFVAGKEITTKLDSTQVERFYGVAVGHHPGVYTDWTEASLQIKDIKRPMYKKFPTRAEAEFFVMTKGKDLKKYLEAKEQEQNEGICEEKEQSELLVVTDDTEERKEPKAKKRKIADSSQSSKEKKFNENLIQVYTDGSSRRNGSKEARAGVGVFFGTNDPRNLSEPLQGEQQTNQRAELTAVLRALQICPKDKDVQIFTDSTYSINSLTKWYKIWLKNGWRTSNGFSVVNKDLVQAIRHLIDCRITLGSKTDLTWIRGHSQNFGNEAADRLAVSSATAPL</sequence>
<dbReference type="SUPFAM" id="SSF55658">
    <property type="entry name" value="L9 N-domain-like"/>
    <property type="match status" value="2"/>
</dbReference>
<evidence type="ECO:0000313" key="14">
    <source>
        <dbReference type="Proteomes" id="UP000030854"/>
    </source>
</evidence>
<dbReference type="CDD" id="cd09280">
    <property type="entry name" value="RNase_HI_eukaryote_like"/>
    <property type="match status" value="1"/>
</dbReference>
<evidence type="ECO:0000256" key="9">
    <source>
        <dbReference type="ARBA" id="ARBA00022842"/>
    </source>
</evidence>
<dbReference type="GO" id="GO:0004523">
    <property type="term" value="F:RNA-DNA hybrid ribonuclease activity"/>
    <property type="evidence" value="ECO:0007669"/>
    <property type="project" value="UniProtKB-UniRule"/>
</dbReference>
<keyword evidence="8 10" id="KW-0378">Hydrolase</keyword>
<feature type="compositionally biased region" description="Polar residues" evidence="11">
    <location>
        <begin position="1"/>
        <end position="11"/>
    </location>
</feature>
<dbReference type="GO" id="GO:0043137">
    <property type="term" value="P:DNA replication, removal of RNA primer"/>
    <property type="evidence" value="ECO:0007669"/>
    <property type="project" value="TreeGrafter"/>
</dbReference>
<comment type="catalytic activity">
    <reaction evidence="1 10">
        <text>Endonucleolytic cleavage to 5'-phosphomonoester.</text>
        <dbReference type="EC" id="3.1.26.4"/>
    </reaction>
</comment>
<evidence type="ECO:0000256" key="2">
    <source>
        <dbReference type="ARBA" id="ARBA00001946"/>
    </source>
</evidence>
<evidence type="ECO:0000256" key="4">
    <source>
        <dbReference type="ARBA" id="ARBA00012180"/>
    </source>
</evidence>
<dbReference type="EC" id="3.1.26.4" evidence="4 10"/>
<dbReference type="PIRSF" id="PIRSF036852">
    <property type="entry name" value="Ribonuclease_H1_euk"/>
    <property type="match status" value="1"/>
</dbReference>
<reference evidence="13 14" key="1">
    <citation type="journal article" date="2014" name="BMC Genomics">
        <title>Adaptive genomic structural variation in the grape powdery mildew pathogen, Erysiphe necator.</title>
        <authorList>
            <person name="Jones L."/>
            <person name="Riaz S."/>
            <person name="Morales-Cruz A."/>
            <person name="Amrine K.C."/>
            <person name="McGuire B."/>
            <person name="Gubler W.D."/>
            <person name="Walker M.A."/>
            <person name="Cantu D."/>
        </authorList>
    </citation>
    <scope>NUCLEOTIDE SEQUENCE [LARGE SCALE GENOMIC DNA]</scope>
    <source>
        <strain evidence="14">c</strain>
    </source>
</reference>
<evidence type="ECO:0000256" key="3">
    <source>
        <dbReference type="ARBA" id="ARBA00005300"/>
    </source>
</evidence>
<evidence type="ECO:0000256" key="5">
    <source>
        <dbReference type="ARBA" id="ARBA00022722"/>
    </source>
</evidence>
<protein>
    <recommendedName>
        <fullName evidence="4 10">Ribonuclease H</fullName>
        <shortName evidence="10">RNase H</shortName>
        <ecNumber evidence="4 10">3.1.26.4</ecNumber>
    </recommendedName>
</protein>
<evidence type="ECO:0000313" key="13">
    <source>
        <dbReference type="EMBL" id="KHJ35453.1"/>
    </source>
</evidence>
<dbReference type="Gene3D" id="3.30.420.10">
    <property type="entry name" value="Ribonuclease H-like superfamily/Ribonuclease H"/>
    <property type="match status" value="1"/>
</dbReference>
<comment type="cofactor">
    <cofactor evidence="2 10">
        <name>Mg(2+)</name>
        <dbReference type="ChEBI" id="CHEBI:18420"/>
    </cofactor>
</comment>
<dbReference type="GO" id="GO:0003676">
    <property type="term" value="F:nucleic acid binding"/>
    <property type="evidence" value="ECO:0007669"/>
    <property type="project" value="UniProtKB-UniRule"/>
</dbReference>
<keyword evidence="9 10" id="KW-0460">Magnesium</keyword>
<evidence type="ECO:0000256" key="1">
    <source>
        <dbReference type="ARBA" id="ARBA00000077"/>
    </source>
</evidence>
<evidence type="ECO:0000256" key="8">
    <source>
        <dbReference type="ARBA" id="ARBA00022801"/>
    </source>
</evidence>
<comment type="caution">
    <text evidence="13">The sequence shown here is derived from an EMBL/GenBank/DDBJ whole genome shotgun (WGS) entry which is preliminary data.</text>
</comment>
<keyword evidence="6 10" id="KW-0479">Metal-binding</keyword>
<dbReference type="InterPro" id="IPR036397">
    <property type="entry name" value="RNaseH_sf"/>
</dbReference>
<dbReference type="PANTHER" id="PTHR10642">
    <property type="entry name" value="RIBONUCLEASE H1"/>
    <property type="match status" value="1"/>
</dbReference>
<evidence type="ECO:0000256" key="7">
    <source>
        <dbReference type="ARBA" id="ARBA00022759"/>
    </source>
</evidence>
<dbReference type="GO" id="GO:0000287">
    <property type="term" value="F:magnesium ion binding"/>
    <property type="evidence" value="ECO:0007669"/>
    <property type="project" value="UniProtKB-UniRule"/>
</dbReference>
<dbReference type="InterPro" id="IPR012337">
    <property type="entry name" value="RNaseH-like_sf"/>
</dbReference>
<dbReference type="InterPro" id="IPR017067">
    <property type="entry name" value="RNase_H1_euk"/>
</dbReference>
<dbReference type="InterPro" id="IPR009027">
    <property type="entry name" value="Ribosomal_bL9/RNase_H1_N"/>
</dbReference>
<dbReference type="FunFam" id="3.40.970.10:FF:000001">
    <property type="entry name" value="Ribonuclease H1"/>
    <property type="match status" value="1"/>
</dbReference>
<keyword evidence="7 10" id="KW-0255">Endonuclease</keyword>
<dbReference type="Pfam" id="PF01693">
    <property type="entry name" value="Cauli_VI"/>
    <property type="match status" value="2"/>
</dbReference>
<dbReference type="OMA" id="ELWYGLY"/>
<dbReference type="HOGENOM" id="CLU_030894_0_5_1"/>
<evidence type="ECO:0000256" key="6">
    <source>
        <dbReference type="ARBA" id="ARBA00022723"/>
    </source>
</evidence>
<evidence type="ECO:0000259" key="12">
    <source>
        <dbReference type="PROSITE" id="PS50879"/>
    </source>
</evidence>
<dbReference type="InterPro" id="IPR002156">
    <property type="entry name" value="RNaseH_domain"/>
</dbReference>
<keyword evidence="14" id="KW-1185">Reference proteome</keyword>
<dbReference type="PANTHER" id="PTHR10642:SF26">
    <property type="entry name" value="RIBONUCLEASE H1"/>
    <property type="match status" value="1"/>
</dbReference>
<dbReference type="AlphaFoldDB" id="A0A0B1PB27"/>
<evidence type="ECO:0000256" key="11">
    <source>
        <dbReference type="SAM" id="MobiDB-lite"/>
    </source>
</evidence>
<comment type="similarity">
    <text evidence="3 10">Belongs to the RNase H family.</text>
</comment>